<sequence length="280" mass="31390">MSQADQLVWQRRCPSLEHITWIQRNHIMQMESFGLLWNEQGRELKSLDISCGITHDQHLSVIFTQLPFLEKLVAQDSEFGPISLTALLTNLRDKIQVLDLAGCKAVTPEMVNLIMESCPSLKSLSADRLRAADGDDSGGSGGGGGVFTGPTLLPPNEAQFATYSKIATLKKLRVLNLGRYTSSTPPPKSILDLSLAGGFQQLESLKELRVFDFCHLDHKMTMEEFKFMLKAWPKLETIHGKLSSGGTRASFIESYLKNKRPWLRVKSSMGFNRRATRTEY</sequence>
<dbReference type="InterPro" id="IPR032675">
    <property type="entry name" value="LRR_dom_sf"/>
</dbReference>
<evidence type="ECO:0000313" key="2">
    <source>
        <dbReference type="Proteomes" id="UP000703661"/>
    </source>
</evidence>
<dbReference type="AlphaFoldDB" id="A0A9P6SYH9"/>
<evidence type="ECO:0000313" key="1">
    <source>
        <dbReference type="EMBL" id="KAG0011896.1"/>
    </source>
</evidence>
<organism evidence="1 2">
    <name type="scientific">Entomortierella chlamydospora</name>
    <dbReference type="NCBI Taxonomy" id="101097"/>
    <lineage>
        <taxon>Eukaryota</taxon>
        <taxon>Fungi</taxon>
        <taxon>Fungi incertae sedis</taxon>
        <taxon>Mucoromycota</taxon>
        <taxon>Mortierellomycotina</taxon>
        <taxon>Mortierellomycetes</taxon>
        <taxon>Mortierellales</taxon>
        <taxon>Mortierellaceae</taxon>
        <taxon>Entomortierella</taxon>
    </lineage>
</organism>
<keyword evidence="2" id="KW-1185">Reference proteome</keyword>
<comment type="caution">
    <text evidence="1">The sequence shown here is derived from an EMBL/GenBank/DDBJ whole genome shotgun (WGS) entry which is preliminary data.</text>
</comment>
<dbReference type="Proteomes" id="UP000703661">
    <property type="component" value="Unassembled WGS sequence"/>
</dbReference>
<name>A0A9P6SYH9_9FUNG</name>
<dbReference type="EMBL" id="JAAAID010001070">
    <property type="protein sequence ID" value="KAG0011896.1"/>
    <property type="molecule type" value="Genomic_DNA"/>
</dbReference>
<reference evidence="1" key="1">
    <citation type="journal article" date="2020" name="Fungal Divers.">
        <title>Resolving the Mortierellaceae phylogeny through synthesis of multi-gene phylogenetics and phylogenomics.</title>
        <authorList>
            <person name="Vandepol N."/>
            <person name="Liber J."/>
            <person name="Desiro A."/>
            <person name="Na H."/>
            <person name="Kennedy M."/>
            <person name="Barry K."/>
            <person name="Grigoriev I.V."/>
            <person name="Miller A.N."/>
            <person name="O'Donnell K."/>
            <person name="Stajich J.E."/>
            <person name="Bonito G."/>
        </authorList>
    </citation>
    <scope>NUCLEOTIDE SEQUENCE</scope>
    <source>
        <strain evidence="1">NRRL 2769</strain>
    </source>
</reference>
<accession>A0A9P6SYH9</accession>
<dbReference type="Gene3D" id="3.80.10.10">
    <property type="entry name" value="Ribonuclease Inhibitor"/>
    <property type="match status" value="1"/>
</dbReference>
<dbReference type="SUPFAM" id="SSF52047">
    <property type="entry name" value="RNI-like"/>
    <property type="match status" value="1"/>
</dbReference>
<proteinExistence type="predicted"/>
<gene>
    <name evidence="1" type="ORF">BGZ80_000355</name>
</gene>
<protein>
    <recommendedName>
        <fullName evidence="3">F-box domain protein</fullName>
    </recommendedName>
</protein>
<evidence type="ECO:0008006" key="3">
    <source>
        <dbReference type="Google" id="ProtNLM"/>
    </source>
</evidence>